<dbReference type="GO" id="GO:0016747">
    <property type="term" value="F:acyltransferase activity, transferring groups other than amino-acyl groups"/>
    <property type="evidence" value="ECO:0007669"/>
    <property type="project" value="InterPro"/>
</dbReference>
<dbReference type="InterPro" id="IPR000182">
    <property type="entry name" value="GNAT_dom"/>
</dbReference>
<keyword evidence="1" id="KW-0808">Transferase</keyword>
<organism evidence="5">
    <name type="scientific">Leptolyngbya sp. NK1-12</name>
    <dbReference type="NCBI Taxonomy" id="2547451"/>
    <lineage>
        <taxon>Bacteria</taxon>
        <taxon>Bacillati</taxon>
        <taxon>Cyanobacteriota</taxon>
        <taxon>Cyanophyceae</taxon>
        <taxon>Leptolyngbyales</taxon>
        <taxon>Leptolyngbyaceae</taxon>
        <taxon>Leptolyngbya group</taxon>
        <taxon>Leptolyngbya</taxon>
    </lineage>
</organism>
<sequence length="98" mass="11206">MGDKCAGRQLDPRLDGRSASGQHNYRRCKKNDLFVAENYRKQGVANLLMDAAEQYAQDTGAVRIVLATQITNTAAQTLYESRNYVRDEAFYHYMLRLV</sequence>
<evidence type="ECO:0000256" key="1">
    <source>
        <dbReference type="ARBA" id="ARBA00022679"/>
    </source>
</evidence>
<evidence type="ECO:0000256" key="2">
    <source>
        <dbReference type="ARBA" id="ARBA00023315"/>
    </source>
</evidence>
<dbReference type="RefSeq" id="WP_420717443.1">
    <property type="nucleotide sequence ID" value="NZ_CP053587.1"/>
</dbReference>
<keyword evidence="2" id="KW-0012">Acyltransferase</keyword>
<evidence type="ECO:0000259" key="4">
    <source>
        <dbReference type="PROSITE" id="PS51186"/>
    </source>
</evidence>
<protein>
    <submittedName>
        <fullName evidence="5">GNAT family N-acetyltransferase</fullName>
    </submittedName>
</protein>
<name>A0AA96WRF8_9CYAN</name>
<reference evidence="5" key="1">
    <citation type="submission" date="2020-05" db="EMBL/GenBank/DDBJ databases">
        <authorList>
            <person name="Zhu T."/>
            <person name="Keshari N."/>
            <person name="Lu X."/>
        </authorList>
    </citation>
    <scope>NUCLEOTIDE SEQUENCE</scope>
    <source>
        <strain evidence="5">NK1-12</strain>
    </source>
</reference>
<dbReference type="EMBL" id="CP053587">
    <property type="protein sequence ID" value="WNZ28001.1"/>
    <property type="molecule type" value="Genomic_DNA"/>
</dbReference>
<feature type="region of interest" description="Disordered" evidence="3">
    <location>
        <begin position="1"/>
        <end position="23"/>
    </location>
</feature>
<dbReference type="CDD" id="cd04301">
    <property type="entry name" value="NAT_SF"/>
    <property type="match status" value="1"/>
</dbReference>
<dbReference type="Pfam" id="PF00583">
    <property type="entry name" value="Acetyltransf_1"/>
    <property type="match status" value="1"/>
</dbReference>
<accession>A0AA96WRF8</accession>
<dbReference type="InterPro" id="IPR050832">
    <property type="entry name" value="Bact_Acetyltransf"/>
</dbReference>
<gene>
    <name evidence="5" type="ORF">HJG54_32730</name>
</gene>
<dbReference type="PROSITE" id="PS51186">
    <property type="entry name" value="GNAT"/>
    <property type="match status" value="1"/>
</dbReference>
<evidence type="ECO:0000256" key="3">
    <source>
        <dbReference type="SAM" id="MobiDB-lite"/>
    </source>
</evidence>
<dbReference type="PANTHER" id="PTHR43877:SF2">
    <property type="entry name" value="AMINOALKYLPHOSPHONATE N-ACETYLTRANSFERASE-RELATED"/>
    <property type="match status" value="1"/>
</dbReference>
<dbReference type="InterPro" id="IPR016181">
    <property type="entry name" value="Acyl_CoA_acyltransferase"/>
</dbReference>
<dbReference type="AlphaFoldDB" id="A0AA96WRF8"/>
<feature type="compositionally biased region" description="Basic and acidic residues" evidence="3">
    <location>
        <begin position="1"/>
        <end position="16"/>
    </location>
</feature>
<feature type="domain" description="N-acetyltransferase" evidence="4">
    <location>
        <begin position="1"/>
        <end position="98"/>
    </location>
</feature>
<evidence type="ECO:0000313" key="5">
    <source>
        <dbReference type="EMBL" id="WNZ28001.1"/>
    </source>
</evidence>
<dbReference type="PANTHER" id="PTHR43877">
    <property type="entry name" value="AMINOALKYLPHOSPHONATE N-ACETYLTRANSFERASE-RELATED-RELATED"/>
    <property type="match status" value="1"/>
</dbReference>
<dbReference type="SUPFAM" id="SSF55729">
    <property type="entry name" value="Acyl-CoA N-acyltransferases (Nat)"/>
    <property type="match status" value="1"/>
</dbReference>
<dbReference type="Gene3D" id="3.40.630.30">
    <property type="match status" value="1"/>
</dbReference>
<proteinExistence type="predicted"/>